<feature type="transmembrane region" description="Helical" evidence="1">
    <location>
        <begin position="222"/>
        <end position="240"/>
    </location>
</feature>
<name>A0A4Z0AB18_9AGAM</name>
<dbReference type="AlphaFoldDB" id="A0A4Z0AB18"/>
<evidence type="ECO:0000313" key="2">
    <source>
        <dbReference type="EMBL" id="TFY83444.1"/>
    </source>
</evidence>
<feature type="transmembrane region" description="Helical" evidence="1">
    <location>
        <begin position="112"/>
        <end position="136"/>
    </location>
</feature>
<keyword evidence="1" id="KW-1133">Transmembrane helix</keyword>
<feature type="transmembrane region" description="Helical" evidence="1">
    <location>
        <begin position="148"/>
        <end position="169"/>
    </location>
</feature>
<comment type="caution">
    <text evidence="2">The sequence shown here is derived from an EMBL/GenBank/DDBJ whole genome shotgun (WGS) entry which is preliminary data.</text>
</comment>
<keyword evidence="1" id="KW-0472">Membrane</keyword>
<proteinExistence type="predicted"/>
<dbReference type="PANTHER" id="PTHR11360">
    <property type="entry name" value="MONOCARBOXYLATE TRANSPORTER"/>
    <property type="match status" value="1"/>
</dbReference>
<feature type="transmembrane region" description="Helical" evidence="1">
    <location>
        <begin position="55"/>
        <end position="76"/>
    </location>
</feature>
<dbReference type="EMBL" id="SFCI01000028">
    <property type="protein sequence ID" value="TFY83444.1"/>
    <property type="molecule type" value="Genomic_DNA"/>
</dbReference>
<dbReference type="InterPro" id="IPR036259">
    <property type="entry name" value="MFS_trans_sf"/>
</dbReference>
<keyword evidence="3" id="KW-1185">Reference proteome</keyword>
<dbReference type="SUPFAM" id="SSF103473">
    <property type="entry name" value="MFS general substrate transporter"/>
    <property type="match status" value="1"/>
</dbReference>
<keyword evidence="1" id="KW-0812">Transmembrane</keyword>
<accession>A0A4Z0AB18</accession>
<dbReference type="InterPro" id="IPR050327">
    <property type="entry name" value="Proton-linked_MCT"/>
</dbReference>
<evidence type="ECO:0000256" key="1">
    <source>
        <dbReference type="SAM" id="Phobius"/>
    </source>
</evidence>
<protein>
    <recommendedName>
        <fullName evidence="4">Major facilitator superfamily (MFS) profile domain-containing protein</fullName>
    </recommendedName>
</protein>
<dbReference type="Gene3D" id="1.20.1250.20">
    <property type="entry name" value="MFS general substrate transporter like domains"/>
    <property type="match status" value="1"/>
</dbReference>
<dbReference type="STRING" id="135208.A0A4Z0AB18"/>
<gene>
    <name evidence="2" type="ORF">EWM64_g571</name>
</gene>
<sequence length="252" mass="27463">MLLATWREYDESDAKDGLSWPRYFDECSFFYTGLGYSWGVVQARLSQSHNLGSDAALSFVGSTCIAFVSFAALINARLIRWLGTRNSALLACSFLGLGQFLNGWSVKSYKGLFVINGIIMGFGSSMCFMTCGSLPAQYFKRRRGLADGFVFAGTVLVFAVTSIVMNALIDTLRRRISVRAVARFQCVGYGSDRLGIRGSPVAGWLLEAYGGSAAGRVAFRPAIYFAGSLSVASTGLILTMRQLLVKKIFVYA</sequence>
<evidence type="ECO:0000313" key="3">
    <source>
        <dbReference type="Proteomes" id="UP000298061"/>
    </source>
</evidence>
<reference evidence="2 3" key="1">
    <citation type="submission" date="2019-02" db="EMBL/GenBank/DDBJ databases">
        <title>Genome sequencing of the rare red list fungi Hericium alpestre (H. flagellum).</title>
        <authorList>
            <person name="Buettner E."/>
            <person name="Kellner H."/>
        </authorList>
    </citation>
    <scope>NUCLEOTIDE SEQUENCE [LARGE SCALE GENOMIC DNA]</scope>
    <source>
        <strain evidence="2 3">DSM 108284</strain>
    </source>
</reference>
<dbReference type="Proteomes" id="UP000298061">
    <property type="component" value="Unassembled WGS sequence"/>
</dbReference>
<evidence type="ECO:0008006" key="4">
    <source>
        <dbReference type="Google" id="ProtNLM"/>
    </source>
</evidence>
<organism evidence="2 3">
    <name type="scientific">Hericium alpestre</name>
    <dbReference type="NCBI Taxonomy" id="135208"/>
    <lineage>
        <taxon>Eukaryota</taxon>
        <taxon>Fungi</taxon>
        <taxon>Dikarya</taxon>
        <taxon>Basidiomycota</taxon>
        <taxon>Agaricomycotina</taxon>
        <taxon>Agaricomycetes</taxon>
        <taxon>Russulales</taxon>
        <taxon>Hericiaceae</taxon>
        <taxon>Hericium</taxon>
    </lineage>
</organism>
<dbReference type="OrthoDB" id="2213137at2759"/>
<dbReference type="PANTHER" id="PTHR11360:SF305">
    <property type="entry name" value="MAJOR FACILITATOR SUPERFAMILY (MFS) PROFILE DOMAIN-CONTAINING PROTEIN"/>
    <property type="match status" value="1"/>
</dbReference>